<dbReference type="HOGENOM" id="CLU_025711_3_1_5"/>
<dbReference type="InterPro" id="IPR016040">
    <property type="entry name" value="NAD(P)-bd_dom"/>
</dbReference>
<dbReference type="Proteomes" id="UP000001108">
    <property type="component" value="Plasmid pSMED02"/>
</dbReference>
<feature type="domain" description="NAD(P)-binding" evidence="1">
    <location>
        <begin position="7"/>
        <end position="201"/>
    </location>
</feature>
<gene>
    <name evidence="2" type="ordered locus">Smed_5649</name>
</gene>
<dbReference type="KEGG" id="smd:Smed_5649"/>
<sequence length="216" mass="23320">MSIVVFGASGNIGSDIRKEALSRGHRVTAVTHSSELEPAERLTVLKADIADPEEVAGIVGGHDADISAYGPGLRSHSAENAAVLIEKAQVSLFEGVKRAGVRRIIIVGGVGSLKASPGVDVVDSDFYPADHKAHTLRNREILRSLKRGDHDLDWTYVSPPLSIKAGERTGRFRLGEDALLRDEAGENRISEADFAIAILDELEKGQSIRRRFTAAY</sequence>
<dbReference type="AlphaFoldDB" id="A6UL52"/>
<reference evidence="2 3" key="2">
    <citation type="journal article" date="2010" name="Stand. Genomic Sci.">
        <title>Complete genome sequence of the Medicago microsymbiont Ensifer (Sinorhizobium) medicae strain WSM419.</title>
        <authorList>
            <person name="Reeve W."/>
            <person name="Chain P."/>
            <person name="O'Hara G."/>
            <person name="Ardley J."/>
            <person name="Nandesena K."/>
            <person name="Brau L."/>
            <person name="Tiwari R."/>
            <person name="Malfatti S."/>
            <person name="Kiss H."/>
            <person name="Lapidus A."/>
            <person name="Copeland A."/>
            <person name="Nolan M."/>
            <person name="Land M."/>
            <person name="Hauser L."/>
            <person name="Chang Y.J."/>
            <person name="Ivanova N."/>
            <person name="Mavromatis K."/>
            <person name="Markowitz V."/>
            <person name="Kyrpides N."/>
            <person name="Gollagher M."/>
            <person name="Yates R."/>
            <person name="Dilworth M."/>
            <person name="Howieson J."/>
        </authorList>
    </citation>
    <scope>NUCLEOTIDE SEQUENCE [LARGE SCALE GENOMIC DNA]</scope>
    <source>
        <strain evidence="2 3">WSM419</strain>
        <plasmid evidence="3">Plasmid pSMED02</plasmid>
    </source>
</reference>
<dbReference type="eggNOG" id="COG2910">
    <property type="taxonomic scope" value="Bacteria"/>
</dbReference>
<dbReference type="EMBL" id="CP000740">
    <property type="protein sequence ID" value="ABR64382.1"/>
    <property type="molecule type" value="Genomic_DNA"/>
</dbReference>
<evidence type="ECO:0000259" key="1">
    <source>
        <dbReference type="Pfam" id="PF13460"/>
    </source>
</evidence>
<reference evidence="3" key="1">
    <citation type="submission" date="2007-06" db="EMBL/GenBank/DDBJ databases">
        <title>Complete sequence of Sinorhizobium medicae WSM419 plasmid pSMED02.</title>
        <authorList>
            <consortium name="US DOE Joint Genome Institute"/>
            <person name="Copeland A."/>
            <person name="Lucas S."/>
            <person name="Lapidus A."/>
            <person name="Barry K."/>
            <person name="Glavina del Rio T."/>
            <person name="Dalin E."/>
            <person name="Tice H."/>
            <person name="Pitluck S."/>
            <person name="Chain P."/>
            <person name="Malfatti S."/>
            <person name="Shin M."/>
            <person name="Vergez L."/>
            <person name="Schmutz J."/>
            <person name="Larimer F."/>
            <person name="Land M."/>
            <person name="Hauser L."/>
            <person name="Kyrpides N."/>
            <person name="Mikhailova N."/>
            <person name="Reeve W.G."/>
            <person name="Richardson P."/>
        </authorList>
    </citation>
    <scope>NUCLEOTIDE SEQUENCE [LARGE SCALE GENOMIC DNA]</scope>
    <source>
        <strain evidence="3">WSM419</strain>
        <plasmid evidence="3">Plasmid pSMED02</plasmid>
    </source>
</reference>
<dbReference type="InterPro" id="IPR036291">
    <property type="entry name" value="NAD(P)-bd_dom_sf"/>
</dbReference>
<keyword evidence="2" id="KW-0614">Plasmid</keyword>
<dbReference type="GeneID" id="61613258"/>
<evidence type="ECO:0000313" key="2">
    <source>
        <dbReference type="EMBL" id="ABR64382.1"/>
    </source>
</evidence>
<geneLocation type="plasmid" evidence="2 3">
    <name>pSMED02</name>
</geneLocation>
<dbReference type="SUPFAM" id="SSF51735">
    <property type="entry name" value="NAD(P)-binding Rossmann-fold domains"/>
    <property type="match status" value="1"/>
</dbReference>
<dbReference type="Gene3D" id="3.40.50.720">
    <property type="entry name" value="NAD(P)-binding Rossmann-like Domain"/>
    <property type="match status" value="1"/>
</dbReference>
<dbReference type="PATRIC" id="fig|366394.8.peg.2154"/>
<dbReference type="RefSeq" id="WP_011970490.1">
    <property type="nucleotide sequence ID" value="NC_009621.1"/>
</dbReference>
<dbReference type="InterPro" id="IPR051606">
    <property type="entry name" value="Polyketide_Oxido-like"/>
</dbReference>
<accession>A6UL52</accession>
<dbReference type="Pfam" id="PF13460">
    <property type="entry name" value="NAD_binding_10"/>
    <property type="match status" value="1"/>
</dbReference>
<name>A6UL52_SINMW</name>
<protein>
    <recommendedName>
        <fullName evidence="1">NAD(P)-binding domain-containing protein</fullName>
    </recommendedName>
</protein>
<dbReference type="OrthoDB" id="7352421at2"/>
<organism evidence="2 3">
    <name type="scientific">Sinorhizobium medicae (strain WSM419)</name>
    <name type="common">Ensifer medicae</name>
    <dbReference type="NCBI Taxonomy" id="366394"/>
    <lineage>
        <taxon>Bacteria</taxon>
        <taxon>Pseudomonadati</taxon>
        <taxon>Pseudomonadota</taxon>
        <taxon>Alphaproteobacteria</taxon>
        <taxon>Hyphomicrobiales</taxon>
        <taxon>Rhizobiaceae</taxon>
        <taxon>Sinorhizobium/Ensifer group</taxon>
        <taxon>Sinorhizobium</taxon>
    </lineage>
</organism>
<dbReference type="PANTHER" id="PTHR43355:SF2">
    <property type="entry name" value="FLAVIN REDUCTASE (NADPH)"/>
    <property type="match status" value="1"/>
</dbReference>
<dbReference type="PANTHER" id="PTHR43355">
    <property type="entry name" value="FLAVIN REDUCTASE (NADPH)"/>
    <property type="match status" value="1"/>
</dbReference>
<dbReference type="GO" id="GO:0016646">
    <property type="term" value="F:oxidoreductase activity, acting on the CH-NH group of donors, NAD or NADP as acceptor"/>
    <property type="evidence" value="ECO:0007669"/>
    <property type="project" value="TreeGrafter"/>
</dbReference>
<evidence type="ECO:0000313" key="3">
    <source>
        <dbReference type="Proteomes" id="UP000001108"/>
    </source>
</evidence>
<proteinExistence type="predicted"/>